<organism evidence="1 2">
    <name type="scientific">Stylosanthes scabra</name>
    <dbReference type="NCBI Taxonomy" id="79078"/>
    <lineage>
        <taxon>Eukaryota</taxon>
        <taxon>Viridiplantae</taxon>
        <taxon>Streptophyta</taxon>
        <taxon>Embryophyta</taxon>
        <taxon>Tracheophyta</taxon>
        <taxon>Spermatophyta</taxon>
        <taxon>Magnoliopsida</taxon>
        <taxon>eudicotyledons</taxon>
        <taxon>Gunneridae</taxon>
        <taxon>Pentapetalae</taxon>
        <taxon>rosids</taxon>
        <taxon>fabids</taxon>
        <taxon>Fabales</taxon>
        <taxon>Fabaceae</taxon>
        <taxon>Papilionoideae</taxon>
        <taxon>50 kb inversion clade</taxon>
        <taxon>dalbergioids sensu lato</taxon>
        <taxon>Dalbergieae</taxon>
        <taxon>Pterocarpus clade</taxon>
        <taxon>Stylosanthes</taxon>
    </lineage>
</organism>
<reference evidence="1 2" key="1">
    <citation type="journal article" date="2023" name="Plants (Basel)">
        <title>Bridging the Gap: Combining Genomics and Transcriptomics Approaches to Understand Stylosanthes scabra, an Orphan Legume from the Brazilian Caatinga.</title>
        <authorList>
            <person name="Ferreira-Neto J.R.C."/>
            <person name="da Silva M.D."/>
            <person name="Binneck E."/>
            <person name="de Melo N.F."/>
            <person name="da Silva R.H."/>
            <person name="de Melo A.L.T.M."/>
            <person name="Pandolfi V."/>
            <person name="Bustamante F.O."/>
            <person name="Brasileiro-Vidal A.C."/>
            <person name="Benko-Iseppon A.M."/>
        </authorList>
    </citation>
    <scope>NUCLEOTIDE SEQUENCE [LARGE SCALE GENOMIC DNA]</scope>
    <source>
        <tissue evidence="1">Leaves</tissue>
    </source>
</reference>
<comment type="caution">
    <text evidence="1">The sequence shown here is derived from an EMBL/GenBank/DDBJ whole genome shotgun (WGS) entry which is preliminary data.</text>
</comment>
<keyword evidence="2" id="KW-1185">Reference proteome</keyword>
<proteinExistence type="predicted"/>
<dbReference type="EMBL" id="JASCZI010061915">
    <property type="protein sequence ID" value="MED6139745.1"/>
    <property type="molecule type" value="Genomic_DNA"/>
</dbReference>
<evidence type="ECO:0008006" key="3">
    <source>
        <dbReference type="Google" id="ProtNLM"/>
    </source>
</evidence>
<sequence>MNIDRTKLDKRTYVDNSKNDDCIGFEEVDISQNTDLQQPMNDTSQAGQFPVSAHGESIDSGLFLATGYDNLADLNEANIVKKEFDSLDEAYDFYVYYARSVGFGVCKGDTSLNRSRVVTRRVFFLQQGWSKT</sequence>
<evidence type="ECO:0000313" key="1">
    <source>
        <dbReference type="EMBL" id="MED6139745.1"/>
    </source>
</evidence>
<gene>
    <name evidence="1" type="ORF">PIB30_086773</name>
</gene>
<dbReference type="Proteomes" id="UP001341840">
    <property type="component" value="Unassembled WGS sequence"/>
</dbReference>
<accession>A0ABU6SUJ7</accession>
<name>A0ABU6SUJ7_9FABA</name>
<dbReference type="PANTHER" id="PTHR46328">
    <property type="entry name" value="FAR-RED IMPAIRED RESPONSIVE (FAR1) FAMILY PROTEIN-RELATED"/>
    <property type="match status" value="1"/>
</dbReference>
<dbReference type="PANTHER" id="PTHR46328:SF27">
    <property type="entry name" value="OS12G0287500 PROTEIN"/>
    <property type="match status" value="1"/>
</dbReference>
<evidence type="ECO:0000313" key="2">
    <source>
        <dbReference type="Proteomes" id="UP001341840"/>
    </source>
</evidence>
<protein>
    <recommendedName>
        <fullName evidence="3">FAR1 domain-containing protein</fullName>
    </recommendedName>
</protein>